<comment type="catalytic activity">
    <reaction evidence="9">
        <text>N-terminal L-prolyl-L-prolyl-L-lysyl-[protein] + 2 S-adenosyl-L-methionine = N-terminal N,N-dimethyl-L-prolyl-L-prolyl-L-lysyl-[protein] + 2 S-adenosyl-L-homocysteine + 2 H(+)</text>
        <dbReference type="Rhea" id="RHEA:54736"/>
        <dbReference type="Rhea" id="RHEA-COMP:13787"/>
        <dbReference type="Rhea" id="RHEA-COMP:13974"/>
        <dbReference type="ChEBI" id="CHEBI:15378"/>
        <dbReference type="ChEBI" id="CHEBI:57856"/>
        <dbReference type="ChEBI" id="CHEBI:59789"/>
        <dbReference type="ChEBI" id="CHEBI:138059"/>
        <dbReference type="ChEBI" id="CHEBI:138318"/>
        <dbReference type="EC" id="2.1.1.244"/>
    </reaction>
</comment>
<evidence type="ECO:0000256" key="5">
    <source>
        <dbReference type="ARBA" id="ARBA00039112"/>
    </source>
</evidence>
<dbReference type="Proteomes" id="UP001255856">
    <property type="component" value="Unassembled WGS sequence"/>
</dbReference>
<dbReference type="AlphaFoldDB" id="A0AAD9IKP4"/>
<evidence type="ECO:0000256" key="4">
    <source>
        <dbReference type="ARBA" id="ARBA00022691"/>
    </source>
</evidence>
<dbReference type="EC" id="2.1.1.244" evidence="5"/>
<evidence type="ECO:0000256" key="6">
    <source>
        <dbReference type="ARBA" id="ARBA00039449"/>
    </source>
</evidence>
<evidence type="ECO:0000256" key="1">
    <source>
        <dbReference type="ARBA" id="ARBA00009059"/>
    </source>
</evidence>
<keyword evidence="2" id="KW-0489">Methyltransferase</keyword>
<feature type="region of interest" description="Disordered" evidence="11">
    <location>
        <begin position="163"/>
        <end position="207"/>
    </location>
</feature>
<dbReference type="EMBL" id="JASFZW010000005">
    <property type="protein sequence ID" value="KAK2077977.1"/>
    <property type="molecule type" value="Genomic_DNA"/>
</dbReference>
<evidence type="ECO:0000256" key="8">
    <source>
        <dbReference type="ARBA" id="ARBA00047306"/>
    </source>
</evidence>
<dbReference type="GO" id="GO:0032259">
    <property type="term" value="P:methylation"/>
    <property type="evidence" value="ECO:0007669"/>
    <property type="project" value="UniProtKB-KW"/>
</dbReference>
<evidence type="ECO:0000313" key="12">
    <source>
        <dbReference type="EMBL" id="KAK2077977.1"/>
    </source>
</evidence>
<gene>
    <name evidence="12" type="ORF">QBZ16_003845</name>
</gene>
<evidence type="ECO:0000313" key="13">
    <source>
        <dbReference type="Proteomes" id="UP001255856"/>
    </source>
</evidence>
<keyword evidence="3" id="KW-0808">Transferase</keyword>
<dbReference type="GO" id="GO:0071885">
    <property type="term" value="F:N-terminal protein N-methyltransferase activity"/>
    <property type="evidence" value="ECO:0007669"/>
    <property type="project" value="UniProtKB-EC"/>
</dbReference>
<dbReference type="Gene3D" id="3.40.50.150">
    <property type="entry name" value="Vaccinia Virus protein VP39"/>
    <property type="match status" value="2"/>
</dbReference>
<accession>A0AAD9IKP4</accession>
<comment type="catalytic activity">
    <reaction evidence="10">
        <text>N-terminal L-alanyl-L-prolyl-L-lysyl-[protein] + 3 S-adenosyl-L-methionine = N-terminal N,N,N-trimethyl-L-alanyl-L-prolyl-L-lysyl-[protein] + 3 S-adenosyl-L-homocysteine + 3 H(+)</text>
        <dbReference type="Rhea" id="RHEA:54712"/>
        <dbReference type="Rhea" id="RHEA-COMP:13785"/>
        <dbReference type="Rhea" id="RHEA-COMP:13971"/>
        <dbReference type="ChEBI" id="CHEBI:15378"/>
        <dbReference type="ChEBI" id="CHEBI:57856"/>
        <dbReference type="ChEBI" id="CHEBI:59789"/>
        <dbReference type="ChEBI" id="CHEBI:138057"/>
        <dbReference type="ChEBI" id="CHEBI:138315"/>
        <dbReference type="EC" id="2.1.1.244"/>
    </reaction>
</comment>
<feature type="region of interest" description="Disordered" evidence="11">
    <location>
        <begin position="294"/>
        <end position="316"/>
    </location>
</feature>
<dbReference type="CDD" id="cd02440">
    <property type="entry name" value="AdoMet_MTases"/>
    <property type="match status" value="1"/>
</dbReference>
<name>A0AAD9IKP4_PROWI</name>
<dbReference type="InterPro" id="IPR029063">
    <property type="entry name" value="SAM-dependent_MTases_sf"/>
</dbReference>
<dbReference type="SUPFAM" id="SSF53335">
    <property type="entry name" value="S-adenosyl-L-methionine-dependent methyltransferases"/>
    <property type="match status" value="1"/>
</dbReference>
<reference evidence="12" key="1">
    <citation type="submission" date="2021-01" db="EMBL/GenBank/DDBJ databases">
        <authorList>
            <person name="Eckstrom K.M.E."/>
        </authorList>
    </citation>
    <scope>NUCLEOTIDE SEQUENCE</scope>
    <source>
        <strain evidence="12">UVCC 0001</strain>
    </source>
</reference>
<evidence type="ECO:0000256" key="10">
    <source>
        <dbReference type="ARBA" id="ARBA00048167"/>
    </source>
</evidence>
<dbReference type="PANTHER" id="PTHR12753:SF0">
    <property type="entry name" value="ALPHA N-TERMINAL PROTEIN METHYLTRANSFERASE 1"/>
    <property type="match status" value="1"/>
</dbReference>
<keyword evidence="4" id="KW-0949">S-adenosyl-L-methionine</keyword>
<organism evidence="12 13">
    <name type="scientific">Prototheca wickerhamii</name>
    <dbReference type="NCBI Taxonomy" id="3111"/>
    <lineage>
        <taxon>Eukaryota</taxon>
        <taxon>Viridiplantae</taxon>
        <taxon>Chlorophyta</taxon>
        <taxon>core chlorophytes</taxon>
        <taxon>Trebouxiophyceae</taxon>
        <taxon>Chlorellales</taxon>
        <taxon>Chlorellaceae</taxon>
        <taxon>Prototheca</taxon>
    </lineage>
</organism>
<proteinExistence type="inferred from homology"/>
<feature type="region of interest" description="Disordered" evidence="11">
    <location>
        <begin position="104"/>
        <end position="145"/>
    </location>
</feature>
<evidence type="ECO:0000256" key="2">
    <source>
        <dbReference type="ARBA" id="ARBA00022603"/>
    </source>
</evidence>
<feature type="region of interest" description="Disordered" evidence="11">
    <location>
        <begin position="21"/>
        <end position="49"/>
    </location>
</feature>
<comment type="catalytic activity">
    <reaction evidence="8">
        <text>N-terminal L-seryl-L-prolyl-L-lysyl-[protein] + 3 S-adenosyl-L-methionine = N-terminal N,N,N-trimethyl-L-seryl-L-prolyl-L-lysyl-[protein] + 3 S-adenosyl-L-homocysteine + 3 H(+)</text>
        <dbReference type="Rhea" id="RHEA:54724"/>
        <dbReference type="Rhea" id="RHEA-COMP:13789"/>
        <dbReference type="Rhea" id="RHEA-COMP:13973"/>
        <dbReference type="ChEBI" id="CHEBI:15378"/>
        <dbReference type="ChEBI" id="CHEBI:57856"/>
        <dbReference type="ChEBI" id="CHEBI:59789"/>
        <dbReference type="ChEBI" id="CHEBI:138061"/>
        <dbReference type="ChEBI" id="CHEBI:138317"/>
        <dbReference type="EC" id="2.1.1.244"/>
    </reaction>
</comment>
<dbReference type="GO" id="GO:0005737">
    <property type="term" value="C:cytoplasm"/>
    <property type="evidence" value="ECO:0007669"/>
    <property type="project" value="TreeGrafter"/>
</dbReference>
<keyword evidence="13" id="KW-1185">Reference proteome</keyword>
<dbReference type="Pfam" id="PF05891">
    <property type="entry name" value="Methyltransf_PK"/>
    <property type="match status" value="1"/>
</dbReference>
<comment type="similarity">
    <text evidence="1">Belongs to the methyltransferase superfamily. NTM1 family.</text>
</comment>
<sequence>MSPIKEGPLRHLTFGSADWGELLGPRSSDGVGPSLETPSGPDGLPDGLWATGSDNFIDEILRANLSPQQSLGKGVQAAGGSENLSTLFQEPSLNALFAAHMRQMAAEARQGQGSAASDPPRPRQRDAEPAEPPLEFPSCETTNGRRLMTLQDSAEAIGMIPSSWNAAKPNEDSGKSQSTAGPRGTEAVTQAPQAPLAKQGPAGAGPARQDPPIVLILDADGQLRRCPLLEGRVVAVIAAQDVSRASMPASADDLIDACSFNDWSYEEAVEDLARDMGQSRQLVEARIAEVLGVNQPRDGRKRGRPPNSRPAGGGIDILEPTTSDVLVRLLQITKLERQRGILAELLLSRSAQVNAGPTSVKTVTSKLRSVYSSPQEFWDEVEANRLSGEGPQWYRQAVDYWDSQEASDNGVLGGFEELTEVDIADSKKFILKVDLVEPSAHLLEQARTQFSKRSLRDGIPAGHRVVNYYQVGLEQFEPEQGRYDMIWVQWALLYLTDDDVVRFFERCGKALKPGGMLLCKENVSAEGFVVDRSDLSITR</sequence>
<evidence type="ECO:0000256" key="9">
    <source>
        <dbReference type="ARBA" id="ARBA00047885"/>
    </source>
</evidence>
<protein>
    <recommendedName>
        <fullName evidence="6">Alpha N-terminal protein methyltransferase 1</fullName>
        <ecNumber evidence="5">2.1.1.244</ecNumber>
    </recommendedName>
    <alternativeName>
        <fullName evidence="7">X-Pro-Lys N-terminal protein methyltransferase 1</fullName>
    </alternativeName>
</protein>
<evidence type="ECO:0000256" key="7">
    <source>
        <dbReference type="ARBA" id="ARBA00043129"/>
    </source>
</evidence>
<dbReference type="PANTHER" id="PTHR12753">
    <property type="entry name" value="AD-003 - RELATED"/>
    <property type="match status" value="1"/>
</dbReference>
<comment type="caution">
    <text evidence="12">The sequence shown here is derived from an EMBL/GenBank/DDBJ whole genome shotgun (WGS) entry which is preliminary data.</text>
</comment>
<dbReference type="InterPro" id="IPR008576">
    <property type="entry name" value="MeTrfase_NTM1"/>
</dbReference>
<evidence type="ECO:0000256" key="3">
    <source>
        <dbReference type="ARBA" id="ARBA00022679"/>
    </source>
</evidence>
<evidence type="ECO:0000256" key="11">
    <source>
        <dbReference type="SAM" id="MobiDB-lite"/>
    </source>
</evidence>